<gene>
    <name evidence="1" type="ORF">NKW50_14215</name>
</gene>
<dbReference type="Proteomes" id="UP001523528">
    <property type="component" value="Unassembled WGS sequence"/>
</dbReference>
<keyword evidence="2" id="KW-1185">Reference proteome</keyword>
<sequence length="321" mass="35193">MSTPCRIGLLRLADSAPVLVASSWNIFARHGLDVTPVIVPSWANIADGLVWNGLDGAIMFPPLAIMAALGQRGRAIGLQPGLPISRGGNMIVLRGQNTEHALWEDEPDKHTAFKNWQRRLGRKPRLGVVHLYSTHYLILSRFLKNISISRDTETEIVIMPPSRMIQALAEQEIDGFCAGPPWGADAQLKNLAFTVAGSASTVPGHMEKMLIMTEQWKRAHPNELPRLYAALTEAVALCNTPDEASAIITLLSNSQQNNGLDLSPDALSAIMPGKTATEDAMVFDTHKQTAQTAFGWMLEDMQTEGWLSPTIMPEIKRLGWS</sequence>
<dbReference type="RefSeq" id="WP_165992923.1">
    <property type="nucleotide sequence ID" value="NZ_JAMYZY010000049.1"/>
</dbReference>
<reference evidence="1 2" key="1">
    <citation type="submission" date="2022-06" db="EMBL/GenBank/DDBJ databases">
        <title>Acetobacer genomes from food samples.</title>
        <authorList>
            <person name="Sombolestani A."/>
        </authorList>
    </citation>
    <scope>NUCLEOTIDE SEQUENCE [LARGE SCALE GENOMIC DNA]</scope>
    <source>
        <strain evidence="1 2">R-83285</strain>
    </source>
</reference>
<proteinExistence type="predicted"/>
<dbReference type="SUPFAM" id="SSF53850">
    <property type="entry name" value="Periplasmic binding protein-like II"/>
    <property type="match status" value="1"/>
</dbReference>
<name>A0ABT1F3J9_9PROT</name>
<evidence type="ECO:0000313" key="2">
    <source>
        <dbReference type="Proteomes" id="UP001523528"/>
    </source>
</evidence>
<protein>
    <submittedName>
        <fullName evidence="1">ABC transporter substrate-binding protein</fullName>
    </submittedName>
</protein>
<dbReference type="Gene3D" id="3.40.190.10">
    <property type="entry name" value="Periplasmic binding protein-like II"/>
    <property type="match status" value="2"/>
</dbReference>
<comment type="caution">
    <text evidence="1">The sequence shown here is derived from an EMBL/GenBank/DDBJ whole genome shotgun (WGS) entry which is preliminary data.</text>
</comment>
<dbReference type="EMBL" id="JAMYZZ010000048">
    <property type="protein sequence ID" value="MCP1259743.1"/>
    <property type="molecule type" value="Genomic_DNA"/>
</dbReference>
<dbReference type="Pfam" id="PF13379">
    <property type="entry name" value="NMT1_2"/>
    <property type="match status" value="1"/>
</dbReference>
<dbReference type="PANTHER" id="PTHR30024">
    <property type="entry name" value="ALIPHATIC SULFONATES-BINDING PROTEIN-RELATED"/>
    <property type="match status" value="1"/>
</dbReference>
<organism evidence="1 2">
    <name type="scientific">Acetobacter lambici</name>
    <dbReference type="NCBI Taxonomy" id="1332824"/>
    <lineage>
        <taxon>Bacteria</taxon>
        <taxon>Pseudomonadati</taxon>
        <taxon>Pseudomonadota</taxon>
        <taxon>Alphaproteobacteria</taxon>
        <taxon>Acetobacterales</taxon>
        <taxon>Acetobacteraceae</taxon>
        <taxon>Acetobacter</taxon>
    </lineage>
</organism>
<evidence type="ECO:0000313" key="1">
    <source>
        <dbReference type="EMBL" id="MCP1259743.1"/>
    </source>
</evidence>
<dbReference type="PANTHER" id="PTHR30024:SF43">
    <property type="entry name" value="BLL4572 PROTEIN"/>
    <property type="match status" value="1"/>
</dbReference>
<accession>A0ABT1F3J9</accession>